<dbReference type="Gene3D" id="2.130.10.10">
    <property type="entry name" value="YVTN repeat-like/Quinoprotein amine dehydrogenase"/>
    <property type="match status" value="2"/>
</dbReference>
<feature type="compositionally biased region" description="Basic residues" evidence="1">
    <location>
        <begin position="481"/>
        <end position="490"/>
    </location>
</feature>
<gene>
    <name evidence="2" type="primary">CAP59_1</name>
    <name evidence="2" type="ORF">DFQ27_001564</name>
</gene>
<dbReference type="InterPro" id="IPR001680">
    <property type="entry name" value="WD40_rpt"/>
</dbReference>
<protein>
    <submittedName>
        <fullName evidence="2">Capsular associated protein</fullName>
    </submittedName>
</protein>
<sequence length="1068" mass="119612">MNISGPIHDEQSAAAGNKPSFDEILGTLSLFVARATRSFTTNQNHSKPPQHATDTPTCQRLPSDPALVPPRYKNLIDQKLSYYIALNLSECERVLGDMLLNLVRVIQLLGGREKVFVSIVENGSPGTDQTKPMLGLLEGALSQLGVPFSIQTDNAPRTSRASHDRIIRLAHYRNEALVPLRRMAEDGQTFDRIVFMNDVVFCPHQVLELLVHSVMNKAHITCGIDHDLINGEPQLYDTWVTRDITGNAALKDREQSFVHHQPSHAKFLAQQPFQAYCCWNGMAILDPTPFSQPWHVRFRDDSTLIDGSCGGSECSILCNDFWDAGFNRVVIVPQVRLGYDLETFFELEKLEDTKELDSRFQRTVDVSELVQFKQGPPAEPLTPVSAGSNGRVEGVVLTRNSAKAAALAAATSGGGVEDHIDVVGLDNHAPISPTEEYHTASQTSQIKSEDEDDSHKHNLRSHKAAIDSDMDTDDLLDTKVKTKQTVKGRPRKTDGEPKEPKPVRKYNKKKSAFSDEEDAPAVKKQVTIQSSVKRGTRAQQQFSLQQNRVPFVKHETLDFDPDYVYGLARQYPDNYWRHHAESKSGMINRINDDHPLEIVDCNIHDQAPITGMILSPDGKMLVTFCNYGSAKVWSLEDYSLLVTLRDAKEEHIDEFYVGEFAPNQTKLVVGGKVKDRNNWSETDDDNNILPCPLKLFDVLTGEVITRLEGHTEELLCVKQVEFKGENYFLSGSQDGYINKWHMGADWSTLESMVQMSDGITCMAFTVSFVPNTGNKYFLAACDENLRLYDFENAALLQTFENIYSSYCDCGKFIQAVDFPSPPALPQGSDSAAAADISHDVIDPTESEVKRGKRRADVVVPEPVLGPKPQQYAYFISRGVELLDSDERMIAKEYNTCTLHKLIYPDSPGGKWYLTEVKRYQDDEYYSNAWLIKIASNGRYIMAPTCTGEVFVFNMKTGQVTGILKDHDDVEVRDVIFHPTRPLLFTSGDDGRVKVYTYQNREDLSQALKDSEERARREAEAEAMVAVASNLSAVSVRDRSDIHTSGNNAGDEDDDPEINIDEVDDDLTE</sequence>
<dbReference type="InterPro" id="IPR021047">
    <property type="entry name" value="Mannosyltransferase_CMT1"/>
</dbReference>
<proteinExistence type="predicted"/>
<accession>A0A9P6QEQ8</accession>
<dbReference type="PANTHER" id="PTHR34144:SF5">
    <property type="entry name" value="ALPHA-1,3-MANNOSYLTRANSFERASE CMT1"/>
    <property type="match status" value="1"/>
</dbReference>
<keyword evidence="3" id="KW-1185">Reference proteome</keyword>
<feature type="compositionally biased region" description="Acidic residues" evidence="1">
    <location>
        <begin position="1049"/>
        <end position="1068"/>
    </location>
</feature>
<evidence type="ECO:0000313" key="2">
    <source>
        <dbReference type="EMBL" id="KAG0263912.1"/>
    </source>
</evidence>
<feature type="compositionally biased region" description="Basic and acidic residues" evidence="1">
    <location>
        <begin position="491"/>
        <end position="502"/>
    </location>
</feature>
<dbReference type="InterPro" id="IPR036322">
    <property type="entry name" value="WD40_repeat_dom_sf"/>
</dbReference>
<evidence type="ECO:0000256" key="1">
    <source>
        <dbReference type="SAM" id="MobiDB-lite"/>
    </source>
</evidence>
<feature type="compositionally biased region" description="Polar residues" evidence="1">
    <location>
        <begin position="39"/>
        <end position="60"/>
    </location>
</feature>
<feature type="region of interest" description="Disordered" evidence="1">
    <location>
        <begin position="39"/>
        <end position="63"/>
    </location>
</feature>
<dbReference type="SMART" id="SM00320">
    <property type="entry name" value="WD40"/>
    <property type="match status" value="4"/>
</dbReference>
<dbReference type="Pfam" id="PF00400">
    <property type="entry name" value="WD40"/>
    <property type="match status" value="3"/>
</dbReference>
<dbReference type="PANTHER" id="PTHR34144">
    <property type="entry name" value="CHROMOSOME 8, WHOLE GENOME SHOTGUN SEQUENCE"/>
    <property type="match status" value="1"/>
</dbReference>
<dbReference type="AlphaFoldDB" id="A0A9P6QEQ8"/>
<dbReference type="InterPro" id="IPR015943">
    <property type="entry name" value="WD40/YVTN_repeat-like_dom_sf"/>
</dbReference>
<reference evidence="2" key="1">
    <citation type="journal article" date="2020" name="Fungal Divers.">
        <title>Resolving the Mortierellaceae phylogeny through synthesis of multi-gene phylogenetics and phylogenomics.</title>
        <authorList>
            <person name="Vandepol N."/>
            <person name="Liber J."/>
            <person name="Desiro A."/>
            <person name="Na H."/>
            <person name="Kennedy M."/>
            <person name="Barry K."/>
            <person name="Grigoriev I.V."/>
            <person name="Miller A.N."/>
            <person name="O'Donnell K."/>
            <person name="Stajich J.E."/>
            <person name="Bonito G."/>
        </authorList>
    </citation>
    <scope>NUCLEOTIDE SEQUENCE</scope>
    <source>
        <strain evidence="2">BC1065</strain>
    </source>
</reference>
<dbReference type="Pfam" id="PF11735">
    <property type="entry name" value="CAP59_mtransfer"/>
    <property type="match status" value="1"/>
</dbReference>
<dbReference type="SUPFAM" id="SSF50978">
    <property type="entry name" value="WD40 repeat-like"/>
    <property type="match status" value="1"/>
</dbReference>
<evidence type="ECO:0000313" key="3">
    <source>
        <dbReference type="Proteomes" id="UP000807716"/>
    </source>
</evidence>
<feature type="region of interest" description="Disordered" evidence="1">
    <location>
        <begin position="426"/>
        <end position="522"/>
    </location>
</feature>
<organism evidence="2 3">
    <name type="scientific">Actinomortierella ambigua</name>
    <dbReference type="NCBI Taxonomy" id="1343610"/>
    <lineage>
        <taxon>Eukaryota</taxon>
        <taxon>Fungi</taxon>
        <taxon>Fungi incertae sedis</taxon>
        <taxon>Mucoromycota</taxon>
        <taxon>Mortierellomycotina</taxon>
        <taxon>Mortierellomycetes</taxon>
        <taxon>Mortierellales</taxon>
        <taxon>Mortierellaceae</taxon>
        <taxon>Actinomortierella</taxon>
    </lineage>
</organism>
<dbReference type="OrthoDB" id="5588835at2759"/>
<feature type="region of interest" description="Disordered" evidence="1">
    <location>
        <begin position="1036"/>
        <end position="1068"/>
    </location>
</feature>
<dbReference type="EMBL" id="JAAAJB010000153">
    <property type="protein sequence ID" value="KAG0263912.1"/>
    <property type="molecule type" value="Genomic_DNA"/>
</dbReference>
<name>A0A9P6QEQ8_9FUNG</name>
<comment type="caution">
    <text evidence="2">The sequence shown here is derived from an EMBL/GenBank/DDBJ whole genome shotgun (WGS) entry which is preliminary data.</text>
</comment>
<dbReference type="Proteomes" id="UP000807716">
    <property type="component" value="Unassembled WGS sequence"/>
</dbReference>